<keyword evidence="1" id="KW-0175">Coiled coil</keyword>
<proteinExistence type="predicted"/>
<evidence type="ECO:0000256" key="1">
    <source>
        <dbReference type="SAM" id="Coils"/>
    </source>
</evidence>
<reference evidence="2" key="1">
    <citation type="submission" date="2006-10" db="EMBL/GenBank/DDBJ databases">
        <authorList>
            <person name="Amadeo P."/>
            <person name="Zhao Q."/>
            <person name="Wortman J."/>
            <person name="Fraser-Liggett C."/>
            <person name="Carlton J."/>
        </authorList>
    </citation>
    <scope>NUCLEOTIDE SEQUENCE</scope>
    <source>
        <strain evidence="2">G3</strain>
    </source>
</reference>
<dbReference type="Proteomes" id="UP000001542">
    <property type="component" value="Unassembled WGS sequence"/>
</dbReference>
<feature type="coiled-coil region" evidence="1">
    <location>
        <begin position="259"/>
        <end position="319"/>
    </location>
</feature>
<reference evidence="2" key="2">
    <citation type="journal article" date="2007" name="Science">
        <title>Draft genome sequence of the sexually transmitted pathogen Trichomonas vaginalis.</title>
        <authorList>
            <person name="Carlton J.M."/>
            <person name="Hirt R.P."/>
            <person name="Silva J.C."/>
            <person name="Delcher A.L."/>
            <person name="Schatz M."/>
            <person name="Zhao Q."/>
            <person name="Wortman J.R."/>
            <person name="Bidwell S.L."/>
            <person name="Alsmark U.C.M."/>
            <person name="Besteiro S."/>
            <person name="Sicheritz-Ponten T."/>
            <person name="Noel C.J."/>
            <person name="Dacks J.B."/>
            <person name="Foster P.G."/>
            <person name="Simillion C."/>
            <person name="Van de Peer Y."/>
            <person name="Miranda-Saavedra D."/>
            <person name="Barton G.J."/>
            <person name="Westrop G.D."/>
            <person name="Mueller S."/>
            <person name="Dessi D."/>
            <person name="Fiori P.L."/>
            <person name="Ren Q."/>
            <person name="Paulsen I."/>
            <person name="Zhang H."/>
            <person name="Bastida-Corcuera F.D."/>
            <person name="Simoes-Barbosa A."/>
            <person name="Brown M.T."/>
            <person name="Hayes R.D."/>
            <person name="Mukherjee M."/>
            <person name="Okumura C.Y."/>
            <person name="Schneider R."/>
            <person name="Smith A.J."/>
            <person name="Vanacova S."/>
            <person name="Villalvazo M."/>
            <person name="Haas B.J."/>
            <person name="Pertea M."/>
            <person name="Feldblyum T.V."/>
            <person name="Utterback T.R."/>
            <person name="Shu C.L."/>
            <person name="Osoegawa K."/>
            <person name="de Jong P.J."/>
            <person name="Hrdy I."/>
            <person name="Horvathova L."/>
            <person name="Zubacova Z."/>
            <person name="Dolezal P."/>
            <person name="Malik S.B."/>
            <person name="Logsdon J.M. Jr."/>
            <person name="Henze K."/>
            <person name="Gupta A."/>
            <person name="Wang C.C."/>
            <person name="Dunne R.L."/>
            <person name="Upcroft J.A."/>
            <person name="Upcroft P."/>
            <person name="White O."/>
            <person name="Salzberg S.L."/>
            <person name="Tang P."/>
            <person name="Chiu C.-H."/>
            <person name="Lee Y.-S."/>
            <person name="Embley T.M."/>
            <person name="Coombs G.H."/>
            <person name="Mottram J.C."/>
            <person name="Tachezy J."/>
            <person name="Fraser-Liggett C.M."/>
            <person name="Johnson P.J."/>
        </authorList>
    </citation>
    <scope>NUCLEOTIDE SEQUENCE [LARGE SCALE GENOMIC DNA]</scope>
    <source>
        <strain evidence="2">G3</strain>
    </source>
</reference>
<keyword evidence="3" id="KW-1185">Reference proteome</keyword>
<gene>
    <name evidence="2" type="ORF">TVAG_395640</name>
</gene>
<protein>
    <submittedName>
        <fullName evidence="2">Uncharacterized protein</fullName>
    </submittedName>
</protein>
<evidence type="ECO:0000313" key="3">
    <source>
        <dbReference type="Proteomes" id="UP000001542"/>
    </source>
</evidence>
<dbReference type="RefSeq" id="XP_001303448.1">
    <property type="nucleotide sequence ID" value="XM_001303447.1"/>
</dbReference>
<dbReference type="InParanoid" id="A2FX40"/>
<name>A2FX40_TRIV3</name>
<evidence type="ECO:0000313" key="2">
    <source>
        <dbReference type="EMBL" id="EAX90518.1"/>
    </source>
</evidence>
<dbReference type="VEuPathDB" id="TrichDB:TVAGG3_0902150"/>
<dbReference type="VEuPathDB" id="TrichDB:TVAG_395640"/>
<organism evidence="2 3">
    <name type="scientific">Trichomonas vaginalis (strain ATCC PRA-98 / G3)</name>
    <dbReference type="NCBI Taxonomy" id="412133"/>
    <lineage>
        <taxon>Eukaryota</taxon>
        <taxon>Metamonada</taxon>
        <taxon>Parabasalia</taxon>
        <taxon>Trichomonadida</taxon>
        <taxon>Trichomonadidae</taxon>
        <taxon>Trichomonas</taxon>
    </lineage>
</organism>
<dbReference type="KEGG" id="tva:4748204"/>
<accession>A2FX40</accession>
<dbReference type="SMR" id="A2FX40"/>
<sequence length="481" mass="55715">MSTRTSHKSKARSGYIISLGVKNYNVSPEIFLKMSTKFQEIYKQDPNEYQVIETIRPEDFDIFIDACQLKNFSIEKRNAFQVLDLAKAWGVPSLEKYINTYIEKNKLVRKEVDDYVGILCQHIEENTDCYTDWSNVAQILPEILDDPRMLEIPPEVFSRILSIADKSGFDLIRENRLKLINYTMKLLDVHQENAIPIVLRLDFSEMTDAQVDQLYNCKKLQEQNIGFFLEAAISALQNKTDFAIEKSMLLNDQIVSSTIVEHQKNINDAISEMNDLFDRDVEEIVDEIDRQQDILDELKEHLNNHVKKLARAEEKAKERLVILPEDEAARMQQETNNQINEMTVGINERLNEHLKTLHNQSIDGSNVANEFFTRCARESINEVDVSRNALEELITFGEQIRQHEEAIIDDLRDVKALVAAKVVRDKLRFDQFLRRTTGKYKVFEEDPKPWGLSTSAVSDADKKLAVIEKKLDEICPLRKSK</sequence>
<dbReference type="EMBL" id="DS114101">
    <property type="protein sequence ID" value="EAX90518.1"/>
    <property type="molecule type" value="Genomic_DNA"/>
</dbReference>
<dbReference type="AlphaFoldDB" id="A2FX40"/>